<protein>
    <recommendedName>
        <fullName evidence="1">Rhamnogalacturonase A/B/Epimerase-like pectate lyase domain-containing protein</fullName>
    </recommendedName>
</protein>
<dbReference type="Proteomes" id="UP000547209">
    <property type="component" value="Unassembled WGS sequence"/>
</dbReference>
<dbReference type="RefSeq" id="WP_185143273.1">
    <property type="nucleotide sequence ID" value="NZ_JACJVP010000024.1"/>
</dbReference>
<dbReference type="SUPFAM" id="SSF51126">
    <property type="entry name" value="Pectin lyase-like"/>
    <property type="match status" value="2"/>
</dbReference>
<name>A0A7X0RQF0_9BACL</name>
<dbReference type="InterPro" id="IPR012334">
    <property type="entry name" value="Pectin_lyas_fold"/>
</dbReference>
<dbReference type="InterPro" id="IPR024535">
    <property type="entry name" value="RHGA/B-epi-like_pectate_lyase"/>
</dbReference>
<dbReference type="InterPro" id="IPR011050">
    <property type="entry name" value="Pectin_lyase_fold/virulence"/>
</dbReference>
<dbReference type="EMBL" id="JACJVP010000024">
    <property type="protein sequence ID" value="MBB6671789.1"/>
    <property type="molecule type" value="Genomic_DNA"/>
</dbReference>
<evidence type="ECO:0000313" key="2">
    <source>
        <dbReference type="EMBL" id="MBB6671789.1"/>
    </source>
</evidence>
<evidence type="ECO:0000259" key="1">
    <source>
        <dbReference type="Pfam" id="PF12708"/>
    </source>
</evidence>
<dbReference type="Pfam" id="PF12708">
    <property type="entry name" value="Pect-lyase_RHGA_epim"/>
    <property type="match status" value="2"/>
</dbReference>
<gene>
    <name evidence="2" type="ORF">H7C19_13945</name>
</gene>
<dbReference type="InterPro" id="IPR051801">
    <property type="entry name" value="GH28_Enzymes"/>
</dbReference>
<sequence>MGKNKLISRNIWNRLAMGLVLAVTLNVMPIVPGYNGAMTASATGTGTGNTALKFTVTNDASATTNRYVYQTISTASYTTQPGDRLEYDVYLPDAVSGAGGLDFYFTSPSAGVSKYFRESNPVDSSNAGAHPAADLTGQAYGQWFHRTLVLNPGLNISNWIVAGENDQSGLSYTALYDNIQVVNTGYSNPVRLNVYQNGAPSVNSATFSPSGASGSLTTISVQGTPDFQQPAGHELKYTVTNTSGTGAKLSYRKISEGGRGFVFQSGDLIEYDVKLLDNRNNAGGIDLRMQDGSYFRDASGWKDQNNIDGHPANDISGYAYNNWYHRTLAVPPSMVGKSLDYWIVAGENTTPGISYSSLYDNLRVVRSGKTLVWGYQDGDRANNGNPFFNTVSSETGVTGVSLSGLFPKALYLKVNNAASGSNKFAYYSFSNTAYTFASGDSVEYDVMLADRVNGAGGLDVCAGSSCAKDAGWTDQNGIGGHPASDLSPYAYGAWYHRKMNVPASLVGQSSTQWLIAGENDTNGQPYGSYYANIVVTNGSTVKAVIFRGDQSSTPTMAITSSNAIQSSSATEIKDPSFIAFNPQKVTPTNADSSDSAIISGFNVKDFNAIGDGLMDDTIAFKQALSAASRAGGGVVWVPAGTYKIMGQLTIPKSVVLQGDWKNPDSTGGLGSGTILRAYSGRGNPAAAPFLTVGPSAAVKGMTIYYPEQTDPSAIVAYPPTIRLQDNNFAYANVQNTTLVNAYDAIQGGPDGDQMHVLKNVYGTPLHLGISINHTTDVGRIQNVFFDPKYWIGYAAAVGAPTVNAGTLNTALAGATGMTFMRTDWENVYNIGIVNYGKGIVLNEDGAASGPVKAAQAMMTKISITGANKGIVVNKVNYAGVIFAKCSISATSGTDPTGIEVAATHDSIVQFNGCTFNGSAAQQARIASGSTGTLSIANSSFADWANGASNYAVTAEGGTLQLENNSFGKSQPAVNIGSGVSAAAVLSNTFTGTPQITNAQSSNPNIVVDHTARPFKPVPPDPDLGSVPNVTGSAFAVVTDAPYNAAATDTLTGFDNTAAFQSALNTVSSAGGGIVYVPPGAYYLTGQLNVPSGVELRGVFEIPHHTTAAGSVLYTTANAGNENATPFVTLQLNAGIRGITVVYPNQDLSSMSAVKAYPWTIRAASTGAWAINVTLPNTFRGLDFSSNASGGHYIDHVNGAALKTGIAIGNSSSAGRILNAHFNPTFYFASWGSYLLGMGDFTTLDYNTRVGTLFGYQDSNLIGFDIGKTTSETLFHSFVYRGNIGLHLYPQGAGSFEGSIYGFGAESVTPLDIESIGSGGLTLLGGTFNTFGGTTGRIRSTVSSSASITLQNAQFYCYNCSPSNGLVVQNGNVTIQQNHIAADAAGSNGGVRISGGTVNVLASAFSKIGPLSGSAFTVQSGVKDVVVDSGVTSGLVAGNAGKTGFMYTNSGSANFISNVGN</sequence>
<dbReference type="PANTHER" id="PTHR31339:SF9">
    <property type="entry name" value="PLASMIN AND FIBRONECTIN-BINDING PROTEIN A"/>
    <property type="match status" value="1"/>
</dbReference>
<dbReference type="PANTHER" id="PTHR31339">
    <property type="entry name" value="PECTIN LYASE-RELATED"/>
    <property type="match status" value="1"/>
</dbReference>
<accession>A0A7X0RQF0</accession>
<feature type="domain" description="Rhamnogalacturonase A/B/Epimerase-like pectate lyase" evidence="1">
    <location>
        <begin position="601"/>
        <end position="663"/>
    </location>
</feature>
<feature type="domain" description="Rhamnogalacturonase A/B/Epimerase-like pectate lyase" evidence="1">
    <location>
        <begin position="1054"/>
        <end position="1231"/>
    </location>
</feature>
<reference evidence="2 3" key="1">
    <citation type="submission" date="2020-08" db="EMBL/GenBank/DDBJ databases">
        <title>Cohnella phylogeny.</title>
        <authorList>
            <person name="Dunlap C."/>
        </authorList>
    </citation>
    <scope>NUCLEOTIDE SEQUENCE [LARGE SCALE GENOMIC DNA]</scope>
    <source>
        <strain evidence="2 3">DSM 28246</strain>
    </source>
</reference>
<dbReference type="Gene3D" id="2.160.20.10">
    <property type="entry name" value="Single-stranded right-handed beta-helix, Pectin lyase-like"/>
    <property type="match status" value="2"/>
</dbReference>
<proteinExistence type="predicted"/>
<evidence type="ECO:0000313" key="3">
    <source>
        <dbReference type="Proteomes" id="UP000547209"/>
    </source>
</evidence>
<comment type="caution">
    <text evidence="2">The sequence shown here is derived from an EMBL/GenBank/DDBJ whole genome shotgun (WGS) entry which is preliminary data.</text>
</comment>
<organism evidence="2 3">
    <name type="scientific">Cohnella nanjingensis</name>
    <dbReference type="NCBI Taxonomy" id="1387779"/>
    <lineage>
        <taxon>Bacteria</taxon>
        <taxon>Bacillati</taxon>
        <taxon>Bacillota</taxon>
        <taxon>Bacilli</taxon>
        <taxon>Bacillales</taxon>
        <taxon>Paenibacillaceae</taxon>
        <taxon>Cohnella</taxon>
    </lineage>
</organism>
<keyword evidence="3" id="KW-1185">Reference proteome</keyword>